<accession>A0AAV5JID2</accession>
<sequence length="44" mass="5078">MLLLLHLRPPPKNSPYICNMSVRKLLVGFKLSVVLPFLICIRPF</sequence>
<dbReference type="EMBL" id="BPVZ01000041">
    <property type="protein sequence ID" value="GKV14454.1"/>
    <property type="molecule type" value="Genomic_DNA"/>
</dbReference>
<keyword evidence="2" id="KW-1185">Reference proteome</keyword>
<proteinExistence type="predicted"/>
<gene>
    <name evidence="1" type="ORF">SLEP1_g25335</name>
</gene>
<reference evidence="1 2" key="1">
    <citation type="journal article" date="2021" name="Commun. Biol.">
        <title>The genome of Shorea leprosula (Dipterocarpaceae) highlights the ecological relevance of drought in aseasonal tropical rainforests.</title>
        <authorList>
            <person name="Ng K.K.S."/>
            <person name="Kobayashi M.J."/>
            <person name="Fawcett J.A."/>
            <person name="Hatakeyama M."/>
            <person name="Paape T."/>
            <person name="Ng C.H."/>
            <person name="Ang C.C."/>
            <person name="Tnah L.H."/>
            <person name="Lee C.T."/>
            <person name="Nishiyama T."/>
            <person name="Sese J."/>
            <person name="O'Brien M.J."/>
            <person name="Copetti D."/>
            <person name="Mohd Noor M.I."/>
            <person name="Ong R.C."/>
            <person name="Putra M."/>
            <person name="Sireger I.Z."/>
            <person name="Indrioko S."/>
            <person name="Kosugi Y."/>
            <person name="Izuno A."/>
            <person name="Isagi Y."/>
            <person name="Lee S.L."/>
            <person name="Shimizu K.K."/>
        </authorList>
    </citation>
    <scope>NUCLEOTIDE SEQUENCE [LARGE SCALE GENOMIC DNA]</scope>
    <source>
        <strain evidence="1">214</strain>
    </source>
</reference>
<dbReference type="Proteomes" id="UP001054252">
    <property type="component" value="Unassembled WGS sequence"/>
</dbReference>
<comment type="caution">
    <text evidence="1">The sequence shown here is derived from an EMBL/GenBank/DDBJ whole genome shotgun (WGS) entry which is preliminary data.</text>
</comment>
<evidence type="ECO:0000313" key="1">
    <source>
        <dbReference type="EMBL" id="GKV14454.1"/>
    </source>
</evidence>
<protein>
    <submittedName>
        <fullName evidence="1">Uncharacterized protein</fullName>
    </submittedName>
</protein>
<organism evidence="1 2">
    <name type="scientific">Rubroshorea leprosula</name>
    <dbReference type="NCBI Taxonomy" id="152421"/>
    <lineage>
        <taxon>Eukaryota</taxon>
        <taxon>Viridiplantae</taxon>
        <taxon>Streptophyta</taxon>
        <taxon>Embryophyta</taxon>
        <taxon>Tracheophyta</taxon>
        <taxon>Spermatophyta</taxon>
        <taxon>Magnoliopsida</taxon>
        <taxon>eudicotyledons</taxon>
        <taxon>Gunneridae</taxon>
        <taxon>Pentapetalae</taxon>
        <taxon>rosids</taxon>
        <taxon>malvids</taxon>
        <taxon>Malvales</taxon>
        <taxon>Dipterocarpaceae</taxon>
        <taxon>Rubroshorea</taxon>
    </lineage>
</organism>
<name>A0AAV5JID2_9ROSI</name>
<evidence type="ECO:0000313" key="2">
    <source>
        <dbReference type="Proteomes" id="UP001054252"/>
    </source>
</evidence>
<dbReference type="AlphaFoldDB" id="A0AAV5JID2"/>